<accession>A8AC79</accession>
<sequence length="108" mass="12453">MDEERMRVEAERVAEKLKAKGYNTSVRRAVIKNLMGDTVVKYNVVATKEETVVRWSVSENAYEVSIRVVGEVDEEAAESKGYHIEKDGEYTRLFKRSTKPFSFFDNLP</sequence>
<dbReference type="OrthoDB" id="380038at2157"/>
<reference evidence="1" key="1">
    <citation type="submission" date="2007-08" db="EMBL/GenBank/DDBJ databases">
        <authorList>
            <consortium name="US DOE Joint Genome Institute"/>
            <person name="Copeland A."/>
            <person name="Lucas S."/>
            <person name="Lapidus A."/>
            <person name="Barry K."/>
            <person name="Glavina del Rio T."/>
            <person name="Dalin E."/>
            <person name="Tice H."/>
            <person name="Pitluck S."/>
            <person name="Martinez M."/>
            <person name="Zharchuk I."/>
            <person name="Schmutz J."/>
            <person name="Larimer F."/>
            <person name="Land M."/>
            <person name="Hauser L."/>
            <person name="Kyrpides N."/>
            <person name="Anderson I."/>
            <person name="Richardson P."/>
        </authorList>
    </citation>
    <scope>NUCLEOTIDE SEQUENCE</scope>
    <source>
        <strain>KIN4/I</strain>
    </source>
</reference>
<dbReference type="AlphaFoldDB" id="A8AC79"/>
<dbReference type="GeneID" id="5562605"/>
<dbReference type="EMBL" id="CP000816">
    <property type="protein sequence ID" value="ABU82531.1"/>
    <property type="molecule type" value="Genomic_DNA"/>
</dbReference>
<name>A8AC79_IGNH4</name>
<reference evidence="1" key="2">
    <citation type="journal article" date="2008" name="Genome Biol.">
        <title>A genomic analysis of the archaeal system Ignicoccus hospitalis-Nanoarchaeum equitans.</title>
        <authorList>
            <person name="Podar M."/>
            <person name="Anderson I."/>
            <person name="Makarova K.S."/>
            <person name="Elkins J.G."/>
            <person name="Ivanova N."/>
            <person name="Wall M.A."/>
            <person name="Lykidis A."/>
            <person name="Mavromatis K."/>
            <person name="Sun H."/>
            <person name="Hudson M.E."/>
            <person name="Chen W."/>
            <person name="Deciu C."/>
            <person name="Hutchison D."/>
            <person name="Eads J.R."/>
            <person name="Anderson A."/>
            <person name="Fernandes F."/>
            <person name="Szeto E."/>
            <person name="Lapidus A."/>
            <person name="Kyrpides N.C."/>
            <person name="Saier M.H.Jr."/>
            <person name="Richardson P.M."/>
            <person name="Rachel R."/>
            <person name="Huber H."/>
            <person name="Eisen J.A."/>
            <person name="Koonin E.V."/>
            <person name="Keller M."/>
            <person name="Stetter K.O."/>
        </authorList>
    </citation>
    <scope>NUCLEOTIDE SEQUENCE [LARGE SCALE GENOMIC DNA]</scope>
    <source>
        <strain evidence="1">KIN4/I</strain>
    </source>
</reference>
<keyword evidence="2" id="KW-1185">Reference proteome</keyword>
<dbReference type="STRING" id="453591.Igni_1355"/>
<gene>
    <name evidence="1" type="ordered locus">Igni_1355</name>
</gene>
<dbReference type="Proteomes" id="UP000000262">
    <property type="component" value="Chromosome"/>
</dbReference>
<dbReference type="HOGENOM" id="CLU_2190998_0_0_2"/>
<proteinExistence type="predicted"/>
<protein>
    <submittedName>
        <fullName evidence="1">Uncharacterized protein</fullName>
    </submittedName>
</protein>
<evidence type="ECO:0000313" key="1">
    <source>
        <dbReference type="EMBL" id="ABU82531.1"/>
    </source>
</evidence>
<dbReference type="KEGG" id="iho:Igni_1355"/>
<organism evidence="1 2">
    <name type="scientific">Ignicoccus hospitalis (strain KIN4/I / DSM 18386 / JCM 14125)</name>
    <dbReference type="NCBI Taxonomy" id="453591"/>
    <lineage>
        <taxon>Archaea</taxon>
        <taxon>Thermoproteota</taxon>
        <taxon>Thermoprotei</taxon>
        <taxon>Desulfurococcales</taxon>
        <taxon>Desulfurococcaceae</taxon>
        <taxon>Ignicoccus</taxon>
    </lineage>
</organism>
<dbReference type="RefSeq" id="WP_012123495.1">
    <property type="nucleotide sequence ID" value="NC_009776.1"/>
</dbReference>
<evidence type="ECO:0000313" key="2">
    <source>
        <dbReference type="Proteomes" id="UP000000262"/>
    </source>
</evidence>